<dbReference type="AlphaFoldDB" id="A0A6A5VU48"/>
<dbReference type="OrthoDB" id="2958217at2759"/>
<sequence>MALQWFSECEANRDGKHAECNRGTGKYFPKRVLDITLALKEYKLRLVPVEQLTDHEPKDRRYATLSHCWGEWGIKGLPALQIKNVTERFEKGWDWDEVPDTFQQALFVTSRFKVKWLWIDSLCIVQDGEDIQTRRFQHRHRRRQRCTRWLVPRKKAD</sequence>
<dbReference type="InterPro" id="IPR010730">
    <property type="entry name" value="HET"/>
</dbReference>
<dbReference type="EMBL" id="ML976656">
    <property type="protein sequence ID" value="KAF1980109.1"/>
    <property type="molecule type" value="Genomic_DNA"/>
</dbReference>
<protein>
    <recommendedName>
        <fullName evidence="1">Heterokaryon incompatibility domain-containing protein</fullName>
    </recommendedName>
</protein>
<feature type="domain" description="Heterokaryon incompatibility" evidence="1">
    <location>
        <begin position="62"/>
        <end position="133"/>
    </location>
</feature>
<accession>A0A6A5VU48</accession>
<dbReference type="PANTHER" id="PTHR33112">
    <property type="entry name" value="DOMAIN PROTEIN, PUTATIVE-RELATED"/>
    <property type="match status" value="1"/>
</dbReference>
<evidence type="ECO:0000259" key="1">
    <source>
        <dbReference type="Pfam" id="PF06985"/>
    </source>
</evidence>
<name>A0A6A5VU48_9PLEO</name>
<dbReference type="PANTHER" id="PTHR33112:SF10">
    <property type="entry name" value="TOL"/>
    <property type="match status" value="1"/>
</dbReference>
<proteinExistence type="predicted"/>
<evidence type="ECO:0000313" key="3">
    <source>
        <dbReference type="Proteomes" id="UP000800036"/>
    </source>
</evidence>
<evidence type="ECO:0000313" key="2">
    <source>
        <dbReference type="EMBL" id="KAF1980109.1"/>
    </source>
</evidence>
<keyword evidence="3" id="KW-1185">Reference proteome</keyword>
<dbReference type="Pfam" id="PF06985">
    <property type="entry name" value="HET"/>
    <property type="match status" value="1"/>
</dbReference>
<reference evidence="2" key="1">
    <citation type="journal article" date="2020" name="Stud. Mycol.">
        <title>101 Dothideomycetes genomes: a test case for predicting lifestyles and emergence of pathogens.</title>
        <authorList>
            <person name="Haridas S."/>
            <person name="Albert R."/>
            <person name="Binder M."/>
            <person name="Bloem J."/>
            <person name="Labutti K."/>
            <person name="Salamov A."/>
            <person name="Andreopoulos B."/>
            <person name="Baker S."/>
            <person name="Barry K."/>
            <person name="Bills G."/>
            <person name="Bluhm B."/>
            <person name="Cannon C."/>
            <person name="Castanera R."/>
            <person name="Culley D."/>
            <person name="Daum C."/>
            <person name="Ezra D."/>
            <person name="Gonzalez J."/>
            <person name="Henrissat B."/>
            <person name="Kuo A."/>
            <person name="Liang C."/>
            <person name="Lipzen A."/>
            <person name="Lutzoni F."/>
            <person name="Magnuson J."/>
            <person name="Mondo S."/>
            <person name="Nolan M."/>
            <person name="Ohm R."/>
            <person name="Pangilinan J."/>
            <person name="Park H.-J."/>
            <person name="Ramirez L."/>
            <person name="Alfaro M."/>
            <person name="Sun H."/>
            <person name="Tritt A."/>
            <person name="Yoshinaga Y."/>
            <person name="Zwiers L.-H."/>
            <person name="Turgeon B."/>
            <person name="Goodwin S."/>
            <person name="Spatafora J."/>
            <person name="Crous P."/>
            <person name="Grigoriev I."/>
        </authorList>
    </citation>
    <scope>NUCLEOTIDE SEQUENCE</scope>
    <source>
        <strain evidence="2">CBS 107.79</strain>
    </source>
</reference>
<dbReference type="Proteomes" id="UP000800036">
    <property type="component" value="Unassembled WGS sequence"/>
</dbReference>
<organism evidence="2 3">
    <name type="scientific">Bimuria novae-zelandiae CBS 107.79</name>
    <dbReference type="NCBI Taxonomy" id="1447943"/>
    <lineage>
        <taxon>Eukaryota</taxon>
        <taxon>Fungi</taxon>
        <taxon>Dikarya</taxon>
        <taxon>Ascomycota</taxon>
        <taxon>Pezizomycotina</taxon>
        <taxon>Dothideomycetes</taxon>
        <taxon>Pleosporomycetidae</taxon>
        <taxon>Pleosporales</taxon>
        <taxon>Massarineae</taxon>
        <taxon>Didymosphaeriaceae</taxon>
        <taxon>Bimuria</taxon>
    </lineage>
</organism>
<gene>
    <name evidence="2" type="ORF">BU23DRAFT_548305</name>
</gene>